<gene>
    <name evidence="6" type="ORF">ACFPN5_08595</name>
</gene>
<keyword evidence="3" id="KW-0274">FAD</keyword>
<dbReference type="InterPro" id="IPR000172">
    <property type="entry name" value="GMC_OxRdtase_N"/>
</dbReference>
<proteinExistence type="inferred from homology"/>
<dbReference type="Pfam" id="PF00732">
    <property type="entry name" value="GMC_oxred_N"/>
    <property type="match status" value="1"/>
</dbReference>
<dbReference type="PANTHER" id="PTHR46056">
    <property type="entry name" value="LONG-CHAIN-ALCOHOL OXIDASE"/>
    <property type="match status" value="1"/>
</dbReference>
<keyword evidence="4" id="KW-0560">Oxidoreductase</keyword>
<dbReference type="InterPro" id="IPR036188">
    <property type="entry name" value="FAD/NAD-bd_sf"/>
</dbReference>
<evidence type="ECO:0000313" key="6">
    <source>
        <dbReference type="EMBL" id="MFC5459865.1"/>
    </source>
</evidence>
<dbReference type="SUPFAM" id="SSF51905">
    <property type="entry name" value="FAD/NAD(P)-binding domain"/>
    <property type="match status" value="1"/>
</dbReference>
<keyword evidence="2" id="KW-0285">Flavoprotein</keyword>
<dbReference type="PROSITE" id="PS51379">
    <property type="entry name" value="4FE4S_FER_2"/>
    <property type="match status" value="1"/>
</dbReference>
<dbReference type="Gene3D" id="3.50.50.60">
    <property type="entry name" value="FAD/NAD(P)-binding domain"/>
    <property type="match status" value="2"/>
</dbReference>
<dbReference type="PANTHER" id="PTHR46056:SF12">
    <property type="entry name" value="LONG-CHAIN-ALCOHOL OXIDASE"/>
    <property type="match status" value="1"/>
</dbReference>
<reference evidence="7" key="1">
    <citation type="journal article" date="2019" name="Int. J. Syst. Evol. Microbiol.">
        <title>The Global Catalogue of Microorganisms (GCM) 10K type strain sequencing project: providing services to taxonomists for standard genome sequencing and annotation.</title>
        <authorList>
            <consortium name="The Broad Institute Genomics Platform"/>
            <consortium name="The Broad Institute Genome Sequencing Center for Infectious Disease"/>
            <person name="Wu L."/>
            <person name="Ma J."/>
        </authorList>
    </citation>
    <scope>NUCLEOTIDE SEQUENCE [LARGE SCALE GENOMIC DNA]</scope>
    <source>
        <strain evidence="7">KACC 12649</strain>
    </source>
</reference>
<sequence length="456" mass="47684">MLPTFRPSYDAIVVGSGPGGASTARELAKCGMRVLVLEQGGAEPLTGTVTQMAAMAAVPGKGAFLHRDASLLVAGITAGGSSAINFATAAPPPQALFDRYGIDLAPALAQLRAELPMAPLPDALVGPMAARMMAAARALSLDWQKLDKMIRPAACRSGCWRCVYGCPFGAKWTARDFLDEACRLGAQLVDRARVLRVVVQDGRAAGVEVEVGGQLHTVSSPLVVLAGGGLGSPRLLHSSGLGPHHAPFFSDPVVAVMGSVDDIDGGAEVPMAAGLSLHDEGVALADLTLPQPMYAAFAAQVGRVDRLFAHRRTLSMMVKIRDEIGGKVGPRWADKSLQASDRQKLARGVGMAKAILREAGAHHIFKSWHFAAHPGGSVRIGNGVDADLQTTTPGLYVCDASVIPEPWGLPPTLTLLCLGKRLGSRLGQEQTGLQGAGTKAHENIIAPRGIKITELR</sequence>
<dbReference type="Pfam" id="PF13450">
    <property type="entry name" value="NAD_binding_8"/>
    <property type="match status" value="1"/>
</dbReference>
<evidence type="ECO:0000313" key="7">
    <source>
        <dbReference type="Proteomes" id="UP001596050"/>
    </source>
</evidence>
<dbReference type="EMBL" id="JBHSMU010000009">
    <property type="protein sequence ID" value="MFC5459865.1"/>
    <property type="molecule type" value="Genomic_DNA"/>
</dbReference>
<name>A0ABW0L341_9BURK</name>
<protein>
    <submittedName>
        <fullName evidence="6">FAD-dependent oxidoreductase</fullName>
    </submittedName>
</protein>
<evidence type="ECO:0000256" key="4">
    <source>
        <dbReference type="ARBA" id="ARBA00023002"/>
    </source>
</evidence>
<dbReference type="Proteomes" id="UP001596050">
    <property type="component" value="Unassembled WGS sequence"/>
</dbReference>
<comment type="similarity">
    <text evidence="1">Belongs to the GMC oxidoreductase family.</text>
</comment>
<keyword evidence="7" id="KW-1185">Reference proteome</keyword>
<dbReference type="InterPro" id="IPR007867">
    <property type="entry name" value="GMC_OxRtase_C"/>
</dbReference>
<feature type="domain" description="4Fe-4S ferredoxin-type" evidence="5">
    <location>
        <begin position="146"/>
        <end position="176"/>
    </location>
</feature>
<evidence type="ECO:0000256" key="3">
    <source>
        <dbReference type="ARBA" id="ARBA00022827"/>
    </source>
</evidence>
<evidence type="ECO:0000256" key="1">
    <source>
        <dbReference type="ARBA" id="ARBA00010790"/>
    </source>
</evidence>
<evidence type="ECO:0000259" key="5">
    <source>
        <dbReference type="PROSITE" id="PS51379"/>
    </source>
</evidence>
<dbReference type="RefSeq" id="WP_379782135.1">
    <property type="nucleotide sequence ID" value="NZ_JBHSMU010000009.1"/>
</dbReference>
<comment type="caution">
    <text evidence="6">The sequence shown here is derived from an EMBL/GenBank/DDBJ whole genome shotgun (WGS) entry which is preliminary data.</text>
</comment>
<dbReference type="Pfam" id="PF05199">
    <property type="entry name" value="GMC_oxred_C"/>
    <property type="match status" value="1"/>
</dbReference>
<organism evidence="6 7">
    <name type="scientific">Massilia niabensis</name>
    <dbReference type="NCBI Taxonomy" id="544910"/>
    <lineage>
        <taxon>Bacteria</taxon>
        <taxon>Pseudomonadati</taxon>
        <taxon>Pseudomonadota</taxon>
        <taxon>Betaproteobacteria</taxon>
        <taxon>Burkholderiales</taxon>
        <taxon>Oxalobacteraceae</taxon>
        <taxon>Telluria group</taxon>
        <taxon>Massilia</taxon>
    </lineage>
</organism>
<dbReference type="InterPro" id="IPR017896">
    <property type="entry name" value="4Fe4S_Fe-S-bd"/>
</dbReference>
<accession>A0ABW0L341</accession>
<evidence type="ECO:0000256" key="2">
    <source>
        <dbReference type="ARBA" id="ARBA00022630"/>
    </source>
</evidence>